<reference evidence="2" key="1">
    <citation type="submission" date="2025-08" db="UniProtKB">
        <authorList>
            <consortium name="Ensembl"/>
        </authorList>
    </citation>
    <scope>IDENTIFICATION</scope>
</reference>
<dbReference type="InterPro" id="IPR016187">
    <property type="entry name" value="CTDL_fold"/>
</dbReference>
<dbReference type="PROSITE" id="PS50041">
    <property type="entry name" value="C_TYPE_LECTIN_2"/>
    <property type="match status" value="1"/>
</dbReference>
<dbReference type="AlphaFoldDB" id="A0A8C6S1R3"/>
<dbReference type="PANTHER" id="PTHR45784">
    <property type="entry name" value="C-TYPE LECTIN DOMAIN FAMILY 20 MEMBER A-RELATED"/>
    <property type="match status" value="1"/>
</dbReference>
<evidence type="ECO:0000259" key="1">
    <source>
        <dbReference type="PROSITE" id="PS50041"/>
    </source>
</evidence>
<dbReference type="SUPFAM" id="SSF56436">
    <property type="entry name" value="C-type lectin-like"/>
    <property type="match status" value="1"/>
</dbReference>
<evidence type="ECO:0000313" key="2">
    <source>
        <dbReference type="Ensembl" id="ENSNMLP00000000468.1"/>
    </source>
</evidence>
<dbReference type="InterPro" id="IPR001304">
    <property type="entry name" value="C-type_lectin-like"/>
</dbReference>
<protein>
    <recommendedName>
        <fullName evidence="1">C-type lectin domain-containing protein</fullName>
    </recommendedName>
</protein>
<dbReference type="SMART" id="SM00034">
    <property type="entry name" value="CLECT"/>
    <property type="match status" value="1"/>
</dbReference>
<dbReference type="PANTHER" id="PTHR45784:SF5">
    <property type="entry name" value="C-TYPE LECTIN DOMAIN FAMILY 20 MEMBER A-RELATED"/>
    <property type="match status" value="1"/>
</dbReference>
<sequence>FCPASANNSKQYNLITTPAQNWTNARDYCRQTHTDLAVMESSSESDQATSLVSSSGLSWIWIGLFKGSGPVWQWSDGNNSSFANWGGSGDNGHLRTFGFLDFQFICVNKRSVRILLK</sequence>
<name>A0A8C6S1R3_9GOBI</name>
<organism evidence="2 3">
    <name type="scientific">Neogobius melanostomus</name>
    <name type="common">round goby</name>
    <dbReference type="NCBI Taxonomy" id="47308"/>
    <lineage>
        <taxon>Eukaryota</taxon>
        <taxon>Metazoa</taxon>
        <taxon>Chordata</taxon>
        <taxon>Craniata</taxon>
        <taxon>Vertebrata</taxon>
        <taxon>Euteleostomi</taxon>
        <taxon>Actinopterygii</taxon>
        <taxon>Neopterygii</taxon>
        <taxon>Teleostei</taxon>
        <taxon>Neoteleostei</taxon>
        <taxon>Acanthomorphata</taxon>
        <taxon>Gobiaria</taxon>
        <taxon>Gobiiformes</taxon>
        <taxon>Gobioidei</taxon>
        <taxon>Gobiidae</taxon>
        <taxon>Benthophilinae</taxon>
        <taxon>Neogobiini</taxon>
        <taxon>Neogobius</taxon>
    </lineage>
</organism>
<evidence type="ECO:0000313" key="3">
    <source>
        <dbReference type="Proteomes" id="UP000694523"/>
    </source>
</evidence>
<dbReference type="InterPro" id="IPR016186">
    <property type="entry name" value="C-type_lectin-like/link_sf"/>
</dbReference>
<feature type="domain" description="C-type lectin" evidence="1">
    <location>
        <begin position="7"/>
        <end position="90"/>
    </location>
</feature>
<proteinExistence type="predicted"/>
<keyword evidence="3" id="KW-1185">Reference proteome</keyword>
<dbReference type="Pfam" id="PF00059">
    <property type="entry name" value="Lectin_C"/>
    <property type="match status" value="1"/>
</dbReference>
<dbReference type="Gene3D" id="3.10.100.10">
    <property type="entry name" value="Mannose-Binding Protein A, subunit A"/>
    <property type="match status" value="1"/>
</dbReference>
<dbReference type="Ensembl" id="ENSNMLT00000000553.1">
    <property type="protein sequence ID" value="ENSNMLP00000000468.1"/>
    <property type="gene ID" value="ENSNMLG00000000387.1"/>
</dbReference>
<accession>A0A8C6S1R3</accession>
<dbReference type="Proteomes" id="UP000694523">
    <property type="component" value="Unplaced"/>
</dbReference>
<reference evidence="2" key="2">
    <citation type="submission" date="2025-09" db="UniProtKB">
        <authorList>
            <consortium name="Ensembl"/>
        </authorList>
    </citation>
    <scope>IDENTIFICATION</scope>
</reference>